<feature type="domain" description="Aminotransferase class V" evidence="3">
    <location>
        <begin position="71"/>
        <end position="311"/>
    </location>
</feature>
<keyword evidence="1" id="KW-0663">Pyridoxal phosphate</keyword>
<protein>
    <submittedName>
        <fullName evidence="4">Aminotransferase class V-fold PLP-dependent enzyme</fullName>
    </submittedName>
</protein>
<dbReference type="InterPro" id="IPR015424">
    <property type="entry name" value="PyrdxlP-dep_Trfase"/>
</dbReference>
<dbReference type="Gene3D" id="3.40.640.10">
    <property type="entry name" value="Type I PLP-dependent aspartate aminotransferase-like (Major domain)"/>
    <property type="match status" value="1"/>
</dbReference>
<dbReference type="InterPro" id="IPR000192">
    <property type="entry name" value="Aminotrans_V_dom"/>
</dbReference>
<dbReference type="OrthoDB" id="250246at2"/>
<evidence type="ECO:0000256" key="1">
    <source>
        <dbReference type="ARBA" id="ARBA00022898"/>
    </source>
</evidence>
<sequence length="407" mass="42862">MTARTTSGGTTPRPLGPAGTGFDAWPLDPGILHLNHGSYGAVPRIALAAQQGLRDEMEADPVGWFITLPARMAAARAELAPFLGLEAEGFAFVPNASAGASAVFGSLPHEPGGEIVVTDHGYGAVTMGAERLARHWGGKVVTAAVPLDADEHEAAERIISTFSPRTRLVLIDQITSPTARRLPVERVACAAAERGIRVLVDGAHAPGLIGRPVPEAKVTWVGNLHKFACAPRGTAVVVPTSDLRDDLHPVIDSWGASLGFPERFDHQGTVDGTAPLAAVRAVDFISETWGWPAVRAHAGAMAAYAVQRIADAFAAVTGEDHHVPVGMPVDQIRLVRLPGPLATTPASAHHVRDRLKAEHRSATAPTSFGGRGYLRVAPHAYTSTSHVDQFVDRVVPSLLDWARSGGA</sequence>
<dbReference type="EMBL" id="CP044427">
    <property type="protein sequence ID" value="QFG70336.1"/>
    <property type="molecule type" value="Genomic_DNA"/>
</dbReference>
<dbReference type="KEGG" id="serw:FY030_12905"/>
<dbReference type="SUPFAM" id="SSF53383">
    <property type="entry name" value="PLP-dependent transferases"/>
    <property type="match status" value="1"/>
</dbReference>
<dbReference type="Proteomes" id="UP000326546">
    <property type="component" value="Chromosome"/>
</dbReference>
<dbReference type="AlphaFoldDB" id="A0A5J6VAJ8"/>
<dbReference type="PANTHER" id="PTHR43092:SF2">
    <property type="entry name" value="HERCYNYLCYSTEINE SULFOXIDE LYASE"/>
    <property type="match status" value="1"/>
</dbReference>
<dbReference type="Pfam" id="PF00266">
    <property type="entry name" value="Aminotran_5"/>
    <property type="match status" value="1"/>
</dbReference>
<evidence type="ECO:0000313" key="5">
    <source>
        <dbReference type="Proteomes" id="UP000326546"/>
    </source>
</evidence>
<keyword evidence="4" id="KW-0808">Transferase</keyword>
<dbReference type="Gene3D" id="3.90.1150.10">
    <property type="entry name" value="Aspartate Aminotransferase, domain 1"/>
    <property type="match status" value="1"/>
</dbReference>
<evidence type="ECO:0000313" key="4">
    <source>
        <dbReference type="EMBL" id="QFG70336.1"/>
    </source>
</evidence>
<organism evidence="4 5">
    <name type="scientific">Ornithinimicrobium pratense</name>
    <dbReference type="NCBI Taxonomy" id="2593973"/>
    <lineage>
        <taxon>Bacteria</taxon>
        <taxon>Bacillati</taxon>
        <taxon>Actinomycetota</taxon>
        <taxon>Actinomycetes</taxon>
        <taxon>Micrococcales</taxon>
        <taxon>Ornithinimicrobiaceae</taxon>
        <taxon>Ornithinimicrobium</taxon>
    </lineage>
</organism>
<gene>
    <name evidence="4" type="ORF">FY030_12905</name>
</gene>
<name>A0A5J6VAJ8_9MICO</name>
<evidence type="ECO:0000259" key="3">
    <source>
        <dbReference type="Pfam" id="PF00266"/>
    </source>
</evidence>
<evidence type="ECO:0000256" key="2">
    <source>
        <dbReference type="SAM" id="MobiDB-lite"/>
    </source>
</evidence>
<keyword evidence="4" id="KW-0032">Aminotransferase</keyword>
<dbReference type="GO" id="GO:0008483">
    <property type="term" value="F:transaminase activity"/>
    <property type="evidence" value="ECO:0007669"/>
    <property type="project" value="UniProtKB-KW"/>
</dbReference>
<dbReference type="InterPro" id="IPR015422">
    <property type="entry name" value="PyrdxlP-dep_Trfase_small"/>
</dbReference>
<proteinExistence type="predicted"/>
<feature type="compositionally biased region" description="Polar residues" evidence="2">
    <location>
        <begin position="1"/>
        <end position="10"/>
    </location>
</feature>
<accession>A0A5J6VAJ8</accession>
<dbReference type="InterPro" id="IPR015421">
    <property type="entry name" value="PyrdxlP-dep_Trfase_major"/>
</dbReference>
<keyword evidence="5" id="KW-1185">Reference proteome</keyword>
<feature type="region of interest" description="Disordered" evidence="2">
    <location>
        <begin position="1"/>
        <end position="20"/>
    </location>
</feature>
<reference evidence="4 5" key="1">
    <citation type="submission" date="2019-09" db="EMBL/GenBank/DDBJ databases">
        <title>Serinicoccus pratensis sp. nov., isolated from meadow soil.</title>
        <authorList>
            <person name="Zhang W."/>
        </authorList>
    </citation>
    <scope>NUCLEOTIDE SEQUENCE [LARGE SCALE GENOMIC DNA]</scope>
    <source>
        <strain evidence="4 5">W204</strain>
    </source>
</reference>
<dbReference type="PANTHER" id="PTHR43092">
    <property type="entry name" value="L-CYSTEINE DESULFHYDRASE"/>
    <property type="match status" value="1"/>
</dbReference>